<sequence length="181" mass="19601">MPTSLNEYRLRRKQEPVDREQCLSLYRTLSSSVSIVSAMCPELGPLGLTVSAIGAISADPPLLAVCLAHESRTLNTAVIAGRFGVHVLRADQRALATEFATPNSARFTQHGFASIMGVPILTEVDTWAISELVDARIYGDRTLLIGEVIATRQGSSGDPLIWHDSSYLDIDPSPPISGREQ</sequence>
<dbReference type="EMBL" id="AP018165">
    <property type="protein sequence ID" value="BAX97805.1"/>
    <property type="molecule type" value="Genomic_DNA"/>
</dbReference>
<dbReference type="GO" id="GO:0010181">
    <property type="term" value="F:FMN binding"/>
    <property type="evidence" value="ECO:0007669"/>
    <property type="project" value="InterPro"/>
</dbReference>
<reference evidence="4 5" key="2">
    <citation type="journal article" date="2017" name="Int. J. Syst. Evol. Microbiol.">
        <title>Mycobacterium stephanolepidis sp. nov., a rapidly growing species related to Mycobacterium chelonae, isolated from marine teleost fish, Stephanolepis cirrhifer.</title>
        <authorList>
            <person name="Fukano H."/>
            <person name="Wada S."/>
            <person name="Kurata O."/>
            <person name="Katayama K."/>
            <person name="Fujiwara N."/>
            <person name="Hoshino Y."/>
        </authorList>
    </citation>
    <scope>NUCLEOTIDE SEQUENCE [LARGE SCALE GENOMIC DNA]</scope>
    <source>
        <strain evidence="4 5">NJB0901</strain>
    </source>
</reference>
<accession>A0A1Z4EXW6</accession>
<name>A0A1Z4EXW6_9MYCO</name>
<reference evidence="5" key="1">
    <citation type="journal article" date="2017" name="Genome Announc.">
        <title>Complete Genome Sequence of Mycobacterium stephanolepidis.</title>
        <authorList>
            <person name="Fukano H."/>
            <person name="Yoshida M."/>
            <person name="Katayama Y."/>
            <person name="Omatsu T."/>
            <person name="Mizutani T."/>
            <person name="Kurata O."/>
            <person name="Wada S."/>
            <person name="Hoshino Y."/>
        </authorList>
    </citation>
    <scope>NUCLEOTIDE SEQUENCE [LARGE SCALE GENOMIC DNA]</scope>
    <source>
        <strain evidence="5">NJB0901</strain>
    </source>
</reference>
<dbReference type="GO" id="GO:0042602">
    <property type="term" value="F:riboflavin reductase (NADPH) activity"/>
    <property type="evidence" value="ECO:0007669"/>
    <property type="project" value="TreeGrafter"/>
</dbReference>
<gene>
    <name evidence="4" type="ORF">MSTE_02495</name>
</gene>
<dbReference type="KEGG" id="mste:MSTE_02495"/>
<dbReference type="Pfam" id="PF01613">
    <property type="entry name" value="Flavin_Reduct"/>
    <property type="match status" value="1"/>
</dbReference>
<evidence type="ECO:0000313" key="5">
    <source>
        <dbReference type="Proteomes" id="UP000217954"/>
    </source>
</evidence>
<comment type="similarity">
    <text evidence="1">Belongs to the non-flavoprotein flavin reductase family.</text>
</comment>
<dbReference type="AlphaFoldDB" id="A0A1Z4EXW6"/>
<dbReference type="RefSeq" id="WP_096501534.1">
    <property type="nucleotide sequence ID" value="NZ_AP018165.1"/>
</dbReference>
<evidence type="ECO:0000256" key="1">
    <source>
        <dbReference type="ARBA" id="ARBA00008898"/>
    </source>
</evidence>
<dbReference type="InterPro" id="IPR012349">
    <property type="entry name" value="Split_barrel_FMN-bd"/>
</dbReference>
<feature type="domain" description="Flavin reductase like" evidence="3">
    <location>
        <begin position="26"/>
        <end position="169"/>
    </location>
</feature>
<keyword evidence="5" id="KW-1185">Reference proteome</keyword>
<protein>
    <submittedName>
        <fullName evidence="4">Putative flavin-dependent reductase</fullName>
    </submittedName>
</protein>
<evidence type="ECO:0000259" key="3">
    <source>
        <dbReference type="SMART" id="SM00903"/>
    </source>
</evidence>
<evidence type="ECO:0000313" key="4">
    <source>
        <dbReference type="EMBL" id="BAX97805.1"/>
    </source>
</evidence>
<dbReference type="Gene3D" id="2.30.110.10">
    <property type="entry name" value="Electron Transport, Fmn-binding Protein, Chain A"/>
    <property type="match status" value="1"/>
</dbReference>
<dbReference type="InterPro" id="IPR002563">
    <property type="entry name" value="Flavin_Rdtase-like_dom"/>
</dbReference>
<dbReference type="Proteomes" id="UP000217954">
    <property type="component" value="Chromosome"/>
</dbReference>
<proteinExistence type="inferred from homology"/>
<dbReference type="InterPro" id="IPR050268">
    <property type="entry name" value="NADH-dep_flavin_reductase"/>
</dbReference>
<dbReference type="OrthoDB" id="9792858at2"/>
<organism evidence="4 5">
    <name type="scientific">[Mycobacterium] stephanolepidis</name>
    <dbReference type="NCBI Taxonomy" id="1520670"/>
    <lineage>
        <taxon>Bacteria</taxon>
        <taxon>Bacillati</taxon>
        <taxon>Actinomycetota</taxon>
        <taxon>Actinomycetes</taxon>
        <taxon>Mycobacteriales</taxon>
        <taxon>Mycobacteriaceae</taxon>
        <taxon>Mycobacteroides</taxon>
    </lineage>
</organism>
<dbReference type="SMART" id="SM00903">
    <property type="entry name" value="Flavin_Reduct"/>
    <property type="match status" value="1"/>
</dbReference>
<keyword evidence="2" id="KW-0560">Oxidoreductase</keyword>
<dbReference type="SUPFAM" id="SSF50475">
    <property type="entry name" value="FMN-binding split barrel"/>
    <property type="match status" value="1"/>
</dbReference>
<dbReference type="PANTHER" id="PTHR30466">
    <property type="entry name" value="FLAVIN REDUCTASE"/>
    <property type="match status" value="1"/>
</dbReference>
<dbReference type="GO" id="GO:0006208">
    <property type="term" value="P:pyrimidine nucleobase catabolic process"/>
    <property type="evidence" value="ECO:0007669"/>
    <property type="project" value="TreeGrafter"/>
</dbReference>
<evidence type="ECO:0000256" key="2">
    <source>
        <dbReference type="ARBA" id="ARBA00023002"/>
    </source>
</evidence>
<dbReference type="PANTHER" id="PTHR30466:SF1">
    <property type="entry name" value="FMN REDUCTASE (NADH) RUTF"/>
    <property type="match status" value="1"/>
</dbReference>